<dbReference type="SUPFAM" id="SSF103473">
    <property type="entry name" value="MFS general substrate transporter"/>
    <property type="match status" value="1"/>
</dbReference>
<dbReference type="Gene3D" id="1.20.1250.20">
    <property type="entry name" value="MFS general substrate transporter like domains"/>
    <property type="match status" value="2"/>
</dbReference>
<evidence type="ECO:0000259" key="2">
    <source>
        <dbReference type="PROSITE" id="PS50850"/>
    </source>
</evidence>
<feature type="transmembrane region" description="Helical" evidence="1">
    <location>
        <begin position="144"/>
        <end position="163"/>
    </location>
</feature>
<dbReference type="InterPro" id="IPR011701">
    <property type="entry name" value="MFS"/>
</dbReference>
<name>A0A3B0SEI4_9ZZZZ</name>
<sequence>MVLNSDVADKKFYGWNNATLLFLIQFGASGFVYFAYSAIFPAMIEAMDWDRGSSSIAHSLGFIMLGLFYPLTAWMIGKWGVRLTLTAGYLIMLAGLLMVIFLVTEIWQWTIAWGLVIGLSFSLTGPISGQTLVIQWFNVRRATVLGIFVTGGAAGGFIAQPVLTEIIARFGNWQSGWMVSVVMVFIALILTQFLVNKPVDVGQHPDNIDPETDILSDGISASKPFTYRSSHSWSMREVFRSRAVYLMLLISVTYLGIGTFVITHGALYLTDIGISKLESASLMGIFILGSGLGRIPAGMLGDRVEMRWLVTAIMGVFMVSFILFSLSEDFTVLAITGFIVGACYGGKFAVAPAMMSNYFGEDSFAKVNATFAPLLLPFVAMAPVGGGYIYDTQGSYDLAFTIGSVLLGLSFIAAILLKPPVHSQAKVQPA</sequence>
<dbReference type="PANTHER" id="PTHR11360:SF284">
    <property type="entry name" value="EG:103B4.3 PROTEIN-RELATED"/>
    <property type="match status" value="1"/>
</dbReference>
<dbReference type="EMBL" id="UOEF01000355">
    <property type="protein sequence ID" value="VAW02740.1"/>
    <property type="molecule type" value="Genomic_DNA"/>
</dbReference>
<feature type="domain" description="Major facilitator superfamily (MFS) profile" evidence="2">
    <location>
        <begin position="242"/>
        <end position="430"/>
    </location>
</feature>
<feature type="transmembrane region" description="Helical" evidence="1">
    <location>
        <begin position="110"/>
        <end position="137"/>
    </location>
</feature>
<proteinExistence type="predicted"/>
<dbReference type="InterPro" id="IPR050327">
    <property type="entry name" value="Proton-linked_MCT"/>
</dbReference>
<organism evidence="3">
    <name type="scientific">hydrothermal vent metagenome</name>
    <dbReference type="NCBI Taxonomy" id="652676"/>
    <lineage>
        <taxon>unclassified sequences</taxon>
        <taxon>metagenomes</taxon>
        <taxon>ecological metagenomes</taxon>
    </lineage>
</organism>
<feature type="transmembrane region" description="Helical" evidence="1">
    <location>
        <begin position="243"/>
        <end position="267"/>
    </location>
</feature>
<reference evidence="3" key="1">
    <citation type="submission" date="2018-06" db="EMBL/GenBank/DDBJ databases">
        <authorList>
            <person name="Zhirakovskaya E."/>
        </authorList>
    </citation>
    <scope>NUCLEOTIDE SEQUENCE</scope>
</reference>
<feature type="transmembrane region" description="Helical" evidence="1">
    <location>
        <begin position="371"/>
        <end position="390"/>
    </location>
</feature>
<evidence type="ECO:0000256" key="1">
    <source>
        <dbReference type="SAM" id="Phobius"/>
    </source>
</evidence>
<feature type="transmembrane region" description="Helical" evidence="1">
    <location>
        <begin position="332"/>
        <end position="350"/>
    </location>
</feature>
<feature type="transmembrane region" description="Helical" evidence="1">
    <location>
        <begin position="20"/>
        <end position="44"/>
    </location>
</feature>
<dbReference type="GO" id="GO:0022857">
    <property type="term" value="F:transmembrane transporter activity"/>
    <property type="evidence" value="ECO:0007669"/>
    <property type="project" value="InterPro"/>
</dbReference>
<dbReference type="InterPro" id="IPR036259">
    <property type="entry name" value="MFS_trans_sf"/>
</dbReference>
<feature type="transmembrane region" description="Helical" evidence="1">
    <location>
        <begin position="279"/>
        <end position="296"/>
    </location>
</feature>
<protein>
    <recommendedName>
        <fullName evidence="2">Major facilitator superfamily (MFS) profile domain-containing protein</fullName>
    </recommendedName>
</protein>
<feature type="transmembrane region" description="Helical" evidence="1">
    <location>
        <begin position="175"/>
        <end position="195"/>
    </location>
</feature>
<dbReference type="PANTHER" id="PTHR11360">
    <property type="entry name" value="MONOCARBOXYLATE TRANSPORTER"/>
    <property type="match status" value="1"/>
</dbReference>
<keyword evidence="1" id="KW-0472">Membrane</keyword>
<evidence type="ECO:0000313" key="3">
    <source>
        <dbReference type="EMBL" id="VAW02740.1"/>
    </source>
</evidence>
<feature type="transmembrane region" description="Helical" evidence="1">
    <location>
        <begin position="396"/>
        <end position="417"/>
    </location>
</feature>
<keyword evidence="1" id="KW-0812">Transmembrane</keyword>
<dbReference type="InterPro" id="IPR020846">
    <property type="entry name" value="MFS_dom"/>
</dbReference>
<gene>
    <name evidence="3" type="ORF">MNBD_ALPHA04-2191</name>
</gene>
<feature type="transmembrane region" description="Helical" evidence="1">
    <location>
        <begin position="56"/>
        <end position="76"/>
    </location>
</feature>
<dbReference type="AlphaFoldDB" id="A0A3B0SEI4"/>
<dbReference type="Pfam" id="PF07690">
    <property type="entry name" value="MFS_1"/>
    <property type="match status" value="1"/>
</dbReference>
<dbReference type="PROSITE" id="PS50850">
    <property type="entry name" value="MFS"/>
    <property type="match status" value="1"/>
</dbReference>
<accession>A0A3B0SEI4</accession>
<feature type="transmembrane region" description="Helical" evidence="1">
    <location>
        <begin position="83"/>
        <end position="104"/>
    </location>
</feature>
<feature type="transmembrane region" description="Helical" evidence="1">
    <location>
        <begin position="308"/>
        <end position="326"/>
    </location>
</feature>
<keyword evidence="1" id="KW-1133">Transmembrane helix</keyword>